<evidence type="ECO:0000313" key="2">
    <source>
        <dbReference type="Proteomes" id="UP001595798"/>
    </source>
</evidence>
<proteinExistence type="predicted"/>
<name>A0ABV8QDM9_9GAMM</name>
<dbReference type="Proteomes" id="UP001595798">
    <property type="component" value="Unassembled WGS sequence"/>
</dbReference>
<evidence type="ECO:0000313" key="1">
    <source>
        <dbReference type="EMBL" id="MFC4258097.1"/>
    </source>
</evidence>
<gene>
    <name evidence="1" type="ORF">ACFOZ5_03515</name>
</gene>
<accession>A0ABV8QDM9</accession>
<sequence length="507" mass="57770">MNNDATKDEGRALGEKDTELLNKLLPYFNDEELSAIDKLSSKLYTIFSSSGPASSRKVLVAYGGGKDSSYTVAFVRLLQLKLLERYGETFIMRVGSMRHGGVPQAVMDNIDRVYRRLGLYGDDRAELLVIDHNHVSTFERDLPMPQEVLDINRTDILMNGHRTAGDGRPTFCNSCNLSVANFYGLACWYDGGVDVVFTGDSKEEQRQYYKWIMGMGSHIGLNIREHRSKGFHGLLQILNDIGQKYFHEMFGRGSEEECQKREIAFGNSEKLPEFVTIYDDVSYRVDDHWPLISEFLGFEFDELAFSFTESDCANPALMAHLRGLKAAHVEGTDYYTGISEYLQLATQLMKKKEIPGELQELVLKRYKDKDAIDRTKAKITEFAWQAFGLTEANMIAMVSTPLVNEGQYLEPWLGQNHKDLFPCIEELRAILEGRGVNSPEQSTLVAELEDIVGLPLRQMQSLYHNTRVDFGDRGTVVSLIRWDDPHKQTIRFVDKNNREFEEEISGR</sequence>
<organism evidence="1 2">
    <name type="scientific">Marinobacter lacisalsi</name>
    <dbReference type="NCBI Taxonomy" id="475979"/>
    <lineage>
        <taxon>Bacteria</taxon>
        <taxon>Pseudomonadati</taxon>
        <taxon>Pseudomonadota</taxon>
        <taxon>Gammaproteobacteria</taxon>
        <taxon>Pseudomonadales</taxon>
        <taxon>Marinobacteraceae</taxon>
        <taxon>Marinobacter</taxon>
    </lineage>
</organism>
<dbReference type="EMBL" id="JBHSDI010000006">
    <property type="protein sequence ID" value="MFC4258097.1"/>
    <property type="molecule type" value="Genomic_DNA"/>
</dbReference>
<keyword evidence="2" id="KW-1185">Reference proteome</keyword>
<dbReference type="RefSeq" id="WP_379885460.1">
    <property type="nucleotide sequence ID" value="NZ_JBHSDI010000006.1"/>
</dbReference>
<dbReference type="SUPFAM" id="SSF52402">
    <property type="entry name" value="Adenine nucleotide alpha hydrolases-like"/>
    <property type="match status" value="1"/>
</dbReference>
<protein>
    <submittedName>
        <fullName evidence="1">Uncharacterized protein</fullName>
    </submittedName>
</protein>
<comment type="caution">
    <text evidence="1">The sequence shown here is derived from an EMBL/GenBank/DDBJ whole genome shotgun (WGS) entry which is preliminary data.</text>
</comment>
<reference evidence="2" key="1">
    <citation type="journal article" date="2019" name="Int. J. Syst. Evol. Microbiol.">
        <title>The Global Catalogue of Microorganisms (GCM) 10K type strain sequencing project: providing services to taxonomists for standard genome sequencing and annotation.</title>
        <authorList>
            <consortium name="The Broad Institute Genomics Platform"/>
            <consortium name="The Broad Institute Genome Sequencing Center for Infectious Disease"/>
            <person name="Wu L."/>
            <person name="Ma J."/>
        </authorList>
    </citation>
    <scope>NUCLEOTIDE SEQUENCE [LARGE SCALE GENOMIC DNA]</scope>
    <source>
        <strain evidence="2">CECT 7297</strain>
    </source>
</reference>